<organism evidence="1">
    <name type="scientific">hydrothermal vent metagenome</name>
    <dbReference type="NCBI Taxonomy" id="652676"/>
    <lineage>
        <taxon>unclassified sequences</taxon>
        <taxon>metagenomes</taxon>
        <taxon>ecological metagenomes</taxon>
    </lineage>
</organism>
<protein>
    <submittedName>
        <fullName evidence="1">Uncharacterized protein</fullName>
    </submittedName>
</protein>
<name>A0A1W1CK89_9ZZZZ</name>
<reference evidence="1" key="1">
    <citation type="submission" date="2016-10" db="EMBL/GenBank/DDBJ databases">
        <authorList>
            <person name="de Groot N.N."/>
        </authorList>
    </citation>
    <scope>NUCLEOTIDE SEQUENCE</scope>
</reference>
<gene>
    <name evidence="1" type="ORF">MNB_SV-13-608</name>
</gene>
<sequence>MKTMRLDISNDIFDKVMYFLENLPKNKVKIQIQESNSFKDKTFNPKDFFAVANSSKLEIDEYLNKKLR</sequence>
<accession>A0A1W1CK89</accession>
<dbReference type="AlphaFoldDB" id="A0A1W1CK89"/>
<proteinExistence type="predicted"/>
<evidence type="ECO:0000313" key="1">
    <source>
        <dbReference type="EMBL" id="SFV66179.1"/>
    </source>
</evidence>
<dbReference type="EMBL" id="FPHM01000097">
    <property type="protein sequence ID" value="SFV66179.1"/>
    <property type="molecule type" value="Genomic_DNA"/>
</dbReference>